<evidence type="ECO:0000259" key="1">
    <source>
        <dbReference type="PROSITE" id="PS51782"/>
    </source>
</evidence>
<keyword evidence="3" id="KW-1185">Reference proteome</keyword>
<dbReference type="InterPro" id="IPR018392">
    <property type="entry name" value="LysM"/>
</dbReference>
<dbReference type="Gene3D" id="3.10.350.10">
    <property type="entry name" value="LysM domain"/>
    <property type="match status" value="1"/>
</dbReference>
<reference evidence="2" key="1">
    <citation type="submission" date="2018-03" db="EMBL/GenBank/DDBJ databases">
        <authorList>
            <person name="Nunes O.C."/>
            <person name="Lopes A.R."/>
            <person name="Froufe H."/>
            <person name="Munoz-Merida A."/>
            <person name="Barroso C."/>
            <person name="Egas C."/>
        </authorList>
    </citation>
    <scope>NUCLEOTIDE SEQUENCE</scope>
    <source>
        <strain evidence="2">ON4</strain>
    </source>
</reference>
<dbReference type="Pfam" id="PF01476">
    <property type="entry name" value="LysM"/>
    <property type="match status" value="1"/>
</dbReference>
<organism evidence="2 3">
    <name type="scientific">Gulosibacter molinativorax</name>
    <dbReference type="NCBI Taxonomy" id="256821"/>
    <lineage>
        <taxon>Bacteria</taxon>
        <taxon>Bacillati</taxon>
        <taxon>Actinomycetota</taxon>
        <taxon>Actinomycetes</taxon>
        <taxon>Micrococcales</taxon>
        <taxon>Microbacteriaceae</taxon>
        <taxon>Gulosibacter</taxon>
    </lineage>
</organism>
<dbReference type="CDD" id="cd00118">
    <property type="entry name" value="LysM"/>
    <property type="match status" value="1"/>
</dbReference>
<gene>
    <name evidence="2" type="ORF">C7K25_09480</name>
</gene>
<evidence type="ECO:0000313" key="2">
    <source>
        <dbReference type="EMBL" id="MDJ1371593.1"/>
    </source>
</evidence>
<sequence length="120" mass="12236">MTAITLNSTKRSAAGRAGLTLTLRGRRVLAALLLAPVALGVGIGVAQIPAAFADDEASASGGVYEQFETHTVLAGESLWDIAAGIAGNQDVRDVVVEIQRLNGLSGSSLQAGQQLALPNL</sequence>
<comment type="caution">
    <text evidence="2">The sequence shown here is derived from an EMBL/GenBank/DDBJ whole genome shotgun (WGS) entry which is preliminary data.</text>
</comment>
<evidence type="ECO:0000313" key="3">
    <source>
        <dbReference type="Proteomes" id="UP001170379"/>
    </source>
</evidence>
<protein>
    <submittedName>
        <fullName evidence="2">LysM peptidoglycan-binding domain-containing protein</fullName>
    </submittedName>
</protein>
<proteinExistence type="predicted"/>
<name>A0ABT7C907_9MICO</name>
<reference evidence="2" key="2">
    <citation type="journal article" date="2022" name="Sci. Rep.">
        <title>In silico prediction of the enzymes involved in the degradation of the herbicide molinate by Gulosibacter molinativorax ON4T.</title>
        <authorList>
            <person name="Lopes A.R."/>
            <person name="Bunin E."/>
            <person name="Viana A.T."/>
            <person name="Froufe H."/>
            <person name="Munoz-Merida A."/>
            <person name="Pinho D."/>
            <person name="Figueiredo J."/>
            <person name="Barroso C."/>
            <person name="Vaz-Moreira I."/>
            <person name="Bellanger X."/>
            <person name="Egas C."/>
            <person name="Nunes O.C."/>
        </authorList>
    </citation>
    <scope>NUCLEOTIDE SEQUENCE</scope>
    <source>
        <strain evidence="2">ON4</strain>
    </source>
</reference>
<accession>A0ABT7C907</accession>
<feature type="domain" description="LysM" evidence="1">
    <location>
        <begin position="68"/>
        <end position="117"/>
    </location>
</feature>
<dbReference type="SMART" id="SM00257">
    <property type="entry name" value="LysM"/>
    <property type="match status" value="1"/>
</dbReference>
<dbReference type="EMBL" id="PXVD01000014">
    <property type="protein sequence ID" value="MDJ1371593.1"/>
    <property type="molecule type" value="Genomic_DNA"/>
</dbReference>
<dbReference type="Proteomes" id="UP001170379">
    <property type="component" value="Unassembled WGS sequence"/>
</dbReference>
<dbReference type="SUPFAM" id="SSF54106">
    <property type="entry name" value="LysM domain"/>
    <property type="match status" value="1"/>
</dbReference>
<dbReference type="InterPro" id="IPR036779">
    <property type="entry name" value="LysM_dom_sf"/>
</dbReference>
<dbReference type="PROSITE" id="PS51782">
    <property type="entry name" value="LYSM"/>
    <property type="match status" value="1"/>
</dbReference>
<dbReference type="RefSeq" id="WP_026937013.1">
    <property type="nucleotide sequence ID" value="NZ_CP028426.1"/>
</dbReference>